<evidence type="ECO:0000313" key="9">
    <source>
        <dbReference type="EMBL" id="MCZ0863832.1"/>
    </source>
</evidence>
<proteinExistence type="inferred from homology"/>
<dbReference type="PANTHER" id="PTHR36307">
    <property type="entry name" value="FLAGELLA BASAL BODY P-RING FORMATION PROTEIN FLGA"/>
    <property type="match status" value="1"/>
</dbReference>
<keyword evidence="9" id="KW-0966">Cell projection</keyword>
<dbReference type="EMBL" id="JAPTGG010000001">
    <property type="protein sequence ID" value="MCZ0863832.1"/>
    <property type="molecule type" value="Genomic_DNA"/>
</dbReference>
<name>A0A9J6RHT8_9GAMM</name>
<organism evidence="9 10">
    <name type="scientific">Dasania phycosphaerae</name>
    <dbReference type="NCBI Taxonomy" id="2950436"/>
    <lineage>
        <taxon>Bacteria</taxon>
        <taxon>Pseudomonadati</taxon>
        <taxon>Pseudomonadota</taxon>
        <taxon>Gammaproteobacteria</taxon>
        <taxon>Cellvibrionales</taxon>
        <taxon>Spongiibacteraceae</taxon>
        <taxon>Dasania</taxon>
    </lineage>
</organism>
<dbReference type="AlphaFoldDB" id="A0A9J6RHT8"/>
<evidence type="ECO:0000256" key="2">
    <source>
        <dbReference type="ARBA" id="ARBA00010474"/>
    </source>
</evidence>
<comment type="function">
    <text evidence="6 7">Involved in the assembly process of the P-ring formation. It may associate with FlgF on the rod constituting a structure essential for the P-ring assembly or may act as a modulator protein for the P-ring assembly.</text>
</comment>
<dbReference type="CDD" id="cd11614">
    <property type="entry name" value="SAF_CpaB_FlgA_like"/>
    <property type="match status" value="1"/>
</dbReference>
<keyword evidence="5 7" id="KW-0574">Periplasm</keyword>
<evidence type="ECO:0000313" key="10">
    <source>
        <dbReference type="Proteomes" id="UP001069090"/>
    </source>
</evidence>
<dbReference type="NCBIfam" id="TIGR03170">
    <property type="entry name" value="flgA_cterm"/>
    <property type="match status" value="1"/>
</dbReference>
<dbReference type="Proteomes" id="UP001069090">
    <property type="component" value="Unassembled WGS sequence"/>
</dbReference>
<dbReference type="GO" id="GO:0042597">
    <property type="term" value="C:periplasmic space"/>
    <property type="evidence" value="ECO:0007669"/>
    <property type="project" value="UniProtKB-SubCell"/>
</dbReference>
<dbReference type="RefSeq" id="WP_258329979.1">
    <property type="nucleotide sequence ID" value="NZ_JAPTGG010000001.1"/>
</dbReference>
<dbReference type="GO" id="GO:0044780">
    <property type="term" value="P:bacterial-type flagellum assembly"/>
    <property type="evidence" value="ECO:0007669"/>
    <property type="project" value="InterPro"/>
</dbReference>
<dbReference type="InterPro" id="IPR017585">
    <property type="entry name" value="SAF_FlgA"/>
</dbReference>
<dbReference type="SMART" id="SM00858">
    <property type="entry name" value="SAF"/>
    <property type="match status" value="1"/>
</dbReference>
<evidence type="ECO:0000259" key="8">
    <source>
        <dbReference type="SMART" id="SM00858"/>
    </source>
</evidence>
<keyword evidence="4 7" id="KW-0732">Signal</keyword>
<reference evidence="9 10" key="1">
    <citation type="submission" date="2022-12" db="EMBL/GenBank/DDBJ databases">
        <title>Dasania phycosphaerae sp. nov., isolated from particulate material of the south coast of Korea.</title>
        <authorList>
            <person name="Jiang Y."/>
        </authorList>
    </citation>
    <scope>NUCLEOTIDE SEQUENCE [LARGE SCALE GENOMIC DNA]</scope>
    <source>
        <strain evidence="9 10">GY-19</strain>
    </source>
</reference>
<dbReference type="InterPro" id="IPR013974">
    <property type="entry name" value="SAF"/>
</dbReference>
<dbReference type="InterPro" id="IPR039246">
    <property type="entry name" value="Flagellar_FlgA"/>
</dbReference>
<keyword evidence="10" id="KW-1185">Reference proteome</keyword>
<evidence type="ECO:0000256" key="1">
    <source>
        <dbReference type="ARBA" id="ARBA00004418"/>
    </source>
</evidence>
<evidence type="ECO:0000256" key="6">
    <source>
        <dbReference type="ARBA" id="ARBA00025643"/>
    </source>
</evidence>
<gene>
    <name evidence="9" type="primary">flgA</name>
    <name evidence="9" type="ORF">O0V09_01385</name>
</gene>
<comment type="similarity">
    <text evidence="2 7">Belongs to the FlgA family.</text>
</comment>
<dbReference type="Gene3D" id="2.30.30.760">
    <property type="match status" value="1"/>
</dbReference>
<dbReference type="PANTHER" id="PTHR36307:SF1">
    <property type="entry name" value="FLAGELLA BASAL BODY P-RING FORMATION PROTEIN FLGA"/>
    <property type="match status" value="1"/>
</dbReference>
<accession>A0A9J6RHT8</accession>
<keyword evidence="7" id="KW-1005">Bacterial flagellum biogenesis</keyword>
<feature type="domain" description="SAF" evidence="8">
    <location>
        <begin position="111"/>
        <end position="173"/>
    </location>
</feature>
<comment type="caution">
    <text evidence="9">The sequence shown here is derived from an EMBL/GenBank/DDBJ whole genome shotgun (WGS) entry which is preliminary data.</text>
</comment>
<dbReference type="Gene3D" id="3.90.1210.10">
    <property type="entry name" value="Antifreeze-like/N-acetylneuraminic acid synthase C-terminal domain"/>
    <property type="match status" value="1"/>
</dbReference>
<feature type="chain" id="PRO_5039963510" description="Flagella basal body P-ring formation protein FlgA" evidence="7">
    <location>
        <begin position="24"/>
        <end position="236"/>
    </location>
</feature>
<evidence type="ECO:0000256" key="3">
    <source>
        <dbReference type="ARBA" id="ARBA00014754"/>
    </source>
</evidence>
<dbReference type="Pfam" id="PF13144">
    <property type="entry name" value="ChapFlgA"/>
    <property type="match status" value="1"/>
</dbReference>
<evidence type="ECO:0000256" key="7">
    <source>
        <dbReference type="RuleBase" id="RU362063"/>
    </source>
</evidence>
<evidence type="ECO:0000256" key="4">
    <source>
        <dbReference type="ARBA" id="ARBA00022729"/>
    </source>
</evidence>
<keyword evidence="9" id="KW-0969">Cilium</keyword>
<dbReference type="InterPro" id="IPR041231">
    <property type="entry name" value="FlgA_N"/>
</dbReference>
<feature type="signal peptide" evidence="7">
    <location>
        <begin position="1"/>
        <end position="23"/>
    </location>
</feature>
<protein>
    <recommendedName>
        <fullName evidence="3 7">Flagella basal body P-ring formation protein FlgA</fullName>
    </recommendedName>
</protein>
<sequence length="236" mass="25708">MKARSFLIPLSVTTLLSTALAQAGTTVADIELSIQQFMDNYRQELQQRYPNASRISHQINALDSRLVMADCSQLTVERRDNSAIGRVNLKVSCSQPSNWSLYVPTDIALFHPIVVAAGPINKHTQLTAADLDLREVDLGNIRGSYYFDKHDVIDMETKRPLKPGAVIASGYLQAPLVIEKGDAVVLSAETGSLTVKAPAIALSDGRTGQQIRVQNRQSKRVIDARVMGPGAVQATL</sequence>
<comment type="subcellular location">
    <subcellularLocation>
        <location evidence="1 7">Periplasm</location>
    </subcellularLocation>
</comment>
<evidence type="ECO:0000256" key="5">
    <source>
        <dbReference type="ARBA" id="ARBA00022764"/>
    </source>
</evidence>
<keyword evidence="9" id="KW-0282">Flagellum</keyword>
<dbReference type="Pfam" id="PF17656">
    <property type="entry name" value="ChapFlgA_N"/>
    <property type="match status" value="1"/>
</dbReference>